<reference evidence="1 2" key="1">
    <citation type="submission" date="2015-04" db="EMBL/GenBank/DDBJ databases">
        <title>Complete genome sequence of Schizopora paradoxa KUC8140, a cosmopolitan wood degrader in East Asia.</title>
        <authorList>
            <consortium name="DOE Joint Genome Institute"/>
            <person name="Min B."/>
            <person name="Park H."/>
            <person name="Jang Y."/>
            <person name="Kim J.-J."/>
            <person name="Kim K.H."/>
            <person name="Pangilinan J."/>
            <person name="Lipzen A."/>
            <person name="Riley R."/>
            <person name="Grigoriev I.V."/>
            <person name="Spatafora J.W."/>
            <person name="Choi I.-G."/>
        </authorList>
    </citation>
    <scope>NUCLEOTIDE SEQUENCE [LARGE SCALE GENOMIC DNA]</scope>
    <source>
        <strain evidence="1 2">KUC8140</strain>
    </source>
</reference>
<organism evidence="1 2">
    <name type="scientific">Schizopora paradoxa</name>
    <dbReference type="NCBI Taxonomy" id="27342"/>
    <lineage>
        <taxon>Eukaryota</taxon>
        <taxon>Fungi</taxon>
        <taxon>Dikarya</taxon>
        <taxon>Basidiomycota</taxon>
        <taxon>Agaricomycotina</taxon>
        <taxon>Agaricomycetes</taxon>
        <taxon>Hymenochaetales</taxon>
        <taxon>Schizoporaceae</taxon>
        <taxon>Schizopora</taxon>
    </lineage>
</organism>
<dbReference type="Proteomes" id="UP000053477">
    <property type="component" value="Unassembled WGS sequence"/>
</dbReference>
<proteinExistence type="predicted"/>
<keyword evidence="2" id="KW-1185">Reference proteome</keyword>
<gene>
    <name evidence="1" type="ORF">SCHPADRAFT_898861</name>
</gene>
<accession>A0A0H2S5N9</accession>
<evidence type="ECO:0000313" key="2">
    <source>
        <dbReference type="Proteomes" id="UP000053477"/>
    </source>
</evidence>
<sequence length="116" mass="13070">MTRSFDSTILRPIRIGSCDTPLNFWNKRRIIVLSIRCWLLLPLTLAIDTLARHHVHELNATVRSRCNRAHGSPNSDRADLPLMFEKNNGTCPSAFKLTGCLNIDKFISLCVLPIGV</sequence>
<evidence type="ECO:0000313" key="1">
    <source>
        <dbReference type="EMBL" id="KLO19284.1"/>
    </source>
</evidence>
<name>A0A0H2S5N9_9AGAM</name>
<dbReference type="AlphaFoldDB" id="A0A0H2S5N9"/>
<dbReference type="InParanoid" id="A0A0H2S5N9"/>
<protein>
    <submittedName>
        <fullName evidence="1">Uncharacterized protein</fullName>
    </submittedName>
</protein>
<dbReference type="EMBL" id="KQ085887">
    <property type="protein sequence ID" value="KLO19284.1"/>
    <property type="molecule type" value="Genomic_DNA"/>
</dbReference>